<reference evidence="2 3" key="1">
    <citation type="submission" date="2015-02" db="EMBL/GenBank/DDBJ databases">
        <authorList>
            <person name="Ju K.-S."/>
            <person name="Doroghazi J.R."/>
            <person name="Metcalf W."/>
        </authorList>
    </citation>
    <scope>NUCLEOTIDE SEQUENCE [LARGE SCALE GENOMIC DNA]</scope>
    <source>
        <strain evidence="2 3">NRRL B-16140</strain>
    </source>
</reference>
<comment type="caution">
    <text evidence="2">The sequence shown here is derived from an EMBL/GenBank/DDBJ whole genome shotgun (WGS) entry which is preliminary data.</text>
</comment>
<sequence length="186" mass="20188">MTVMAIGVNGSPFTVEDLEGMPDDGHRYELIDGTLLVSPAPVPRHQKIVAKLLVKLDPSCPADLHVFPAPLAVRPSMTLEVQPDLLVCRDSDLTDKLLPVAPLLAVEILSPSTALIDLNMKKAVYERLGVPSYWIIDPDVPTLTVFEFGADGLYEQTVVVKADEVFEATAPFPVKFSPAELLGTLK</sequence>
<dbReference type="InterPro" id="IPR008538">
    <property type="entry name" value="Uma2"/>
</dbReference>
<evidence type="ECO:0000313" key="2">
    <source>
        <dbReference type="EMBL" id="KJK50866.1"/>
    </source>
</evidence>
<dbReference type="CDD" id="cd06260">
    <property type="entry name" value="DUF820-like"/>
    <property type="match status" value="1"/>
</dbReference>
<dbReference type="Proteomes" id="UP000033393">
    <property type="component" value="Unassembled WGS sequence"/>
</dbReference>
<dbReference type="Pfam" id="PF05685">
    <property type="entry name" value="Uma2"/>
    <property type="match status" value="1"/>
</dbReference>
<protein>
    <recommendedName>
        <fullName evidence="1">Putative restriction endonuclease domain-containing protein</fullName>
    </recommendedName>
</protein>
<dbReference type="EMBL" id="JYJG01000049">
    <property type="protein sequence ID" value="KJK50866.1"/>
    <property type="molecule type" value="Genomic_DNA"/>
</dbReference>
<evidence type="ECO:0000313" key="3">
    <source>
        <dbReference type="Proteomes" id="UP000033393"/>
    </source>
</evidence>
<dbReference type="PANTHER" id="PTHR34107:SF4">
    <property type="entry name" value="SLL1222 PROTEIN"/>
    <property type="match status" value="1"/>
</dbReference>
<dbReference type="eggNOG" id="COG4636">
    <property type="taxonomic scope" value="Bacteria"/>
</dbReference>
<dbReference type="InterPro" id="IPR012296">
    <property type="entry name" value="Nuclease_put_TT1808"/>
</dbReference>
<dbReference type="PATRIC" id="fig|68170.10.peg.9631"/>
<dbReference type="InterPro" id="IPR011335">
    <property type="entry name" value="Restrct_endonuc-II-like"/>
</dbReference>
<organism evidence="2 3">
    <name type="scientific">Lentzea aerocolonigenes</name>
    <name type="common">Lechevalieria aerocolonigenes</name>
    <name type="synonym">Saccharothrix aerocolonigenes</name>
    <dbReference type="NCBI Taxonomy" id="68170"/>
    <lineage>
        <taxon>Bacteria</taxon>
        <taxon>Bacillati</taxon>
        <taxon>Actinomycetota</taxon>
        <taxon>Actinomycetes</taxon>
        <taxon>Pseudonocardiales</taxon>
        <taxon>Pseudonocardiaceae</taxon>
        <taxon>Lentzea</taxon>
    </lineage>
</organism>
<gene>
    <name evidence="2" type="ORF">UK23_09445</name>
</gene>
<keyword evidence="3" id="KW-1185">Reference proteome</keyword>
<dbReference type="Gene3D" id="3.90.1570.10">
    <property type="entry name" value="tt1808, chain A"/>
    <property type="match status" value="1"/>
</dbReference>
<proteinExistence type="predicted"/>
<accession>A0A0F0H7L9</accession>
<dbReference type="RefSeq" id="WP_045311016.1">
    <property type="nucleotide sequence ID" value="NZ_JYJG01000049.1"/>
</dbReference>
<dbReference type="STRING" id="68170.GCA_000974445_08223"/>
<dbReference type="AlphaFoldDB" id="A0A0F0H7L9"/>
<dbReference type="OrthoDB" id="9799703at2"/>
<dbReference type="SUPFAM" id="SSF52980">
    <property type="entry name" value="Restriction endonuclease-like"/>
    <property type="match status" value="1"/>
</dbReference>
<name>A0A0F0H7L9_LENAE</name>
<feature type="domain" description="Putative restriction endonuclease" evidence="1">
    <location>
        <begin position="16"/>
        <end position="177"/>
    </location>
</feature>
<dbReference type="PANTHER" id="PTHR34107">
    <property type="entry name" value="SLL0198 PROTEIN-RELATED"/>
    <property type="match status" value="1"/>
</dbReference>
<evidence type="ECO:0000259" key="1">
    <source>
        <dbReference type="Pfam" id="PF05685"/>
    </source>
</evidence>